<keyword evidence="3" id="KW-1185">Reference proteome</keyword>
<reference evidence="2 3" key="1">
    <citation type="submission" date="2020-10" db="EMBL/GenBank/DDBJ databases">
        <title>ChiBAC.</title>
        <authorList>
            <person name="Zenner C."/>
            <person name="Hitch T.C.A."/>
            <person name="Clavel T."/>
        </authorList>
    </citation>
    <scope>NUCLEOTIDE SEQUENCE [LARGE SCALE GENOMIC DNA]</scope>
    <source>
        <strain evidence="2 3">DSM 107456</strain>
    </source>
</reference>
<feature type="transmembrane region" description="Helical" evidence="1">
    <location>
        <begin position="127"/>
        <end position="148"/>
    </location>
</feature>
<gene>
    <name evidence="2" type="ORF">INF37_06665</name>
</gene>
<dbReference type="Proteomes" id="UP000806211">
    <property type="component" value="Unassembled WGS sequence"/>
</dbReference>
<evidence type="ECO:0000313" key="3">
    <source>
        <dbReference type="Proteomes" id="UP000806211"/>
    </source>
</evidence>
<evidence type="ECO:0000256" key="1">
    <source>
        <dbReference type="SAM" id="Phobius"/>
    </source>
</evidence>
<comment type="caution">
    <text evidence="2">The sequence shown here is derived from an EMBL/GenBank/DDBJ whole genome shotgun (WGS) entry which is preliminary data.</text>
</comment>
<proteinExistence type="predicted"/>
<organism evidence="2 3">
    <name type="scientific">Pseudoflavonifractor gallinarum</name>
    <dbReference type="NCBI Taxonomy" id="2779352"/>
    <lineage>
        <taxon>Bacteria</taxon>
        <taxon>Bacillati</taxon>
        <taxon>Bacillota</taxon>
        <taxon>Clostridia</taxon>
        <taxon>Eubacteriales</taxon>
        <taxon>Oscillospiraceae</taxon>
        <taxon>Pseudoflavonifractor</taxon>
    </lineage>
</organism>
<keyword evidence="1" id="KW-0812">Transmembrane</keyword>
<feature type="transmembrane region" description="Helical" evidence="1">
    <location>
        <begin position="61"/>
        <end position="80"/>
    </location>
</feature>
<keyword evidence="1" id="KW-0472">Membrane</keyword>
<sequence>MKRNIALLLLGILPLPLGYALNFVILSLPSSSILLYAVSIGFLLLWVLLARRVSAREGRPIVQALLLSAFGLLMLLLVFYQELVMGRYWVNLLGAAPQLYFLPLLSLGFTLSNVLIQPFLPTLEMWLVYLLAWLLLFAAGCAGCFWKARGK</sequence>
<accession>A0ABR9RAF3</accession>
<feature type="transmembrane region" description="Helical" evidence="1">
    <location>
        <begin position="30"/>
        <end position="49"/>
    </location>
</feature>
<evidence type="ECO:0008006" key="4">
    <source>
        <dbReference type="Google" id="ProtNLM"/>
    </source>
</evidence>
<dbReference type="RefSeq" id="WP_193537246.1">
    <property type="nucleotide sequence ID" value="NZ_JADCKF010000005.1"/>
</dbReference>
<protein>
    <recommendedName>
        <fullName evidence="4">CPBP family intramembrane metalloprotease</fullName>
    </recommendedName>
</protein>
<dbReference type="EMBL" id="JADCKF010000005">
    <property type="protein sequence ID" value="MBE5055681.1"/>
    <property type="molecule type" value="Genomic_DNA"/>
</dbReference>
<evidence type="ECO:0000313" key="2">
    <source>
        <dbReference type="EMBL" id="MBE5055681.1"/>
    </source>
</evidence>
<keyword evidence="1" id="KW-1133">Transmembrane helix</keyword>
<name>A0ABR9RAF3_9FIRM</name>